<name>A0ABY2SIC3_9HYPH</name>
<organism evidence="4 5">
    <name type="scientific">Martelella alba</name>
    <dbReference type="NCBI Taxonomy" id="2590451"/>
    <lineage>
        <taxon>Bacteria</taxon>
        <taxon>Pseudomonadati</taxon>
        <taxon>Pseudomonadota</taxon>
        <taxon>Alphaproteobacteria</taxon>
        <taxon>Hyphomicrobiales</taxon>
        <taxon>Aurantimonadaceae</taxon>
        <taxon>Martelella</taxon>
    </lineage>
</organism>
<keyword evidence="3" id="KW-0819">tRNA processing</keyword>
<dbReference type="RefSeq" id="WP_136991109.1">
    <property type="nucleotide sequence ID" value="NZ_SZPQ01000023.1"/>
</dbReference>
<evidence type="ECO:0000313" key="4">
    <source>
        <dbReference type="EMBL" id="TKI04968.1"/>
    </source>
</evidence>
<dbReference type="NCBIfam" id="NF001238">
    <property type="entry name" value="PRK00211.1"/>
    <property type="match status" value="1"/>
</dbReference>
<keyword evidence="4" id="KW-0808">Transferase</keyword>
<keyword evidence="2" id="KW-0963">Cytoplasm</keyword>
<dbReference type="HAMAP" id="MF_00389">
    <property type="entry name" value="Thiourid_synth_C"/>
    <property type="match status" value="1"/>
</dbReference>
<gene>
    <name evidence="4" type="primary">tusC</name>
    <name evidence="4" type="ORF">FCN80_15675</name>
</gene>
<dbReference type="PANTHER" id="PTHR38780:SF1">
    <property type="entry name" value="PROTEIN TUSC"/>
    <property type="match status" value="1"/>
</dbReference>
<comment type="similarity">
    <text evidence="1">Belongs to the DsrF/TusC family.</text>
</comment>
<accession>A0ABY2SIC3</accession>
<dbReference type="InterPro" id="IPR037450">
    <property type="entry name" value="Sulphur_relay_TusC"/>
</dbReference>
<reference evidence="4 5" key="1">
    <citation type="submission" date="2019-04" db="EMBL/GenBank/DDBJ databases">
        <authorList>
            <person name="Li M."/>
            <person name="Gao C."/>
        </authorList>
    </citation>
    <scope>NUCLEOTIDE SEQUENCE [LARGE SCALE GENOMIC DNA]</scope>
    <source>
        <strain evidence="4 5">BGMRC 2031</strain>
    </source>
</reference>
<keyword evidence="5" id="KW-1185">Reference proteome</keyword>
<dbReference type="GO" id="GO:0016740">
    <property type="term" value="F:transferase activity"/>
    <property type="evidence" value="ECO:0007669"/>
    <property type="project" value="UniProtKB-KW"/>
</dbReference>
<dbReference type="NCBIfam" id="TIGR03010">
    <property type="entry name" value="sulf_tusC_dsrF"/>
    <property type="match status" value="1"/>
</dbReference>
<protein>
    <submittedName>
        <fullName evidence="4">Sulfurtransferase complex subunit TusC</fullName>
        <ecNumber evidence="4">2.8.1.-</ecNumber>
    </submittedName>
</protein>
<dbReference type="EMBL" id="SZPQ01000023">
    <property type="protein sequence ID" value="TKI04968.1"/>
    <property type="molecule type" value="Genomic_DNA"/>
</dbReference>
<dbReference type="InterPro" id="IPR027396">
    <property type="entry name" value="DsrEFH-like"/>
</dbReference>
<evidence type="ECO:0000256" key="2">
    <source>
        <dbReference type="ARBA" id="ARBA00022490"/>
    </source>
</evidence>
<evidence type="ECO:0000256" key="3">
    <source>
        <dbReference type="ARBA" id="ARBA00022694"/>
    </source>
</evidence>
<dbReference type="Gene3D" id="3.40.1260.10">
    <property type="entry name" value="DsrEFH-like"/>
    <property type="match status" value="1"/>
</dbReference>
<evidence type="ECO:0000256" key="1">
    <source>
        <dbReference type="ARBA" id="ARBA00005996"/>
    </source>
</evidence>
<dbReference type="Pfam" id="PF02635">
    <property type="entry name" value="DsrE"/>
    <property type="match status" value="1"/>
</dbReference>
<dbReference type="PANTHER" id="PTHR38780">
    <property type="entry name" value="PROTEIN TUSC"/>
    <property type="match status" value="1"/>
</dbReference>
<proteinExistence type="inferred from homology"/>
<dbReference type="EC" id="2.8.1.-" evidence="4"/>
<dbReference type="InterPro" id="IPR003787">
    <property type="entry name" value="Sulphur_relay_DsrE/F-like"/>
</dbReference>
<comment type="caution">
    <text evidence="4">The sequence shown here is derived from an EMBL/GenBank/DDBJ whole genome shotgun (WGS) entry which is preliminary data.</text>
</comment>
<evidence type="ECO:0000313" key="5">
    <source>
        <dbReference type="Proteomes" id="UP000305202"/>
    </source>
</evidence>
<dbReference type="InterPro" id="IPR017462">
    <property type="entry name" value="Sulphur_relay_TusC/DsrF"/>
</dbReference>
<dbReference type="Proteomes" id="UP000305202">
    <property type="component" value="Unassembled WGS sequence"/>
</dbReference>
<dbReference type="SUPFAM" id="SSF75169">
    <property type="entry name" value="DsrEFH-like"/>
    <property type="match status" value="1"/>
</dbReference>
<sequence length="119" mass="13074">MKSIACVFTRGPHGHAAGREGLDALLAISALTERVGVFFIGDGVLLLLPDQQPARVLARDFIATFGLLSIYDIEHCYLCAESLTERGLDAAGRRILDAETLPAQAWRQRLLEYDTVLTF</sequence>